<dbReference type="RefSeq" id="WP_206575474.1">
    <property type="nucleotide sequence ID" value="NZ_JAFKCV010000017.1"/>
</dbReference>
<dbReference type="Gene3D" id="3.40.50.10190">
    <property type="entry name" value="BRCT domain"/>
    <property type="match status" value="1"/>
</dbReference>
<protein>
    <submittedName>
        <fullName evidence="1">BRCT domain-containing protein</fullName>
    </submittedName>
</protein>
<accession>A0A939DRA1</accession>
<evidence type="ECO:0000313" key="1">
    <source>
        <dbReference type="EMBL" id="MBN7827362.1"/>
    </source>
</evidence>
<dbReference type="Proteomes" id="UP000664654">
    <property type="component" value="Unassembled WGS sequence"/>
</dbReference>
<organism evidence="1 2">
    <name type="scientific">Bowmanella dokdonensis</name>
    <dbReference type="NCBI Taxonomy" id="751969"/>
    <lineage>
        <taxon>Bacteria</taxon>
        <taxon>Pseudomonadati</taxon>
        <taxon>Pseudomonadota</taxon>
        <taxon>Gammaproteobacteria</taxon>
        <taxon>Alteromonadales</taxon>
        <taxon>Alteromonadaceae</taxon>
        <taxon>Bowmanella</taxon>
    </lineage>
</organism>
<name>A0A939DRA1_9ALTE</name>
<dbReference type="EMBL" id="JAFKCV010000017">
    <property type="protein sequence ID" value="MBN7827362.1"/>
    <property type="molecule type" value="Genomic_DNA"/>
</dbReference>
<comment type="caution">
    <text evidence="1">The sequence shown here is derived from an EMBL/GenBank/DDBJ whole genome shotgun (WGS) entry which is preliminary data.</text>
</comment>
<proteinExistence type="predicted"/>
<reference evidence="1" key="1">
    <citation type="submission" date="2021-03" db="EMBL/GenBank/DDBJ databases">
        <title>novel species isolated from a fishpond in China.</title>
        <authorList>
            <person name="Lu H."/>
            <person name="Cai Z."/>
        </authorList>
    </citation>
    <scope>NUCLEOTIDE SEQUENCE</scope>
    <source>
        <strain evidence="1">JCM 30855</strain>
    </source>
</reference>
<dbReference type="AlphaFoldDB" id="A0A939DRA1"/>
<keyword evidence="2" id="KW-1185">Reference proteome</keyword>
<dbReference type="CDD" id="cd17748">
    <property type="entry name" value="BRCT_DNA_ligase_like"/>
    <property type="match status" value="1"/>
</dbReference>
<dbReference type="InterPro" id="IPR036420">
    <property type="entry name" value="BRCT_dom_sf"/>
</dbReference>
<evidence type="ECO:0000313" key="2">
    <source>
        <dbReference type="Proteomes" id="UP000664654"/>
    </source>
</evidence>
<sequence length="295" mass="33210">MEFNVPAFRPHQFANRKRNIDKAVNGLIGILSGVTADTKLNQNELMYLNIWLKSQSSLRDDPDAIDLLDLIADVVEDGAVSSEEMHDLLTLCNDVVTYRSSEDEGIYEAKINEFLGVLQGVVADGSVNRQEFDFLIGWLRENDVVEDDWLVEQVVSRANQIMSDGIVTQGELTEFGDLVKQLTGYQFNETGSAECSSIAYLEDSIEKIEQDSLICFTGTFVSGSRRILEGLAVSKGLKPKNRITKSLNYLVIGELVTPDWRFQSYGRKIEQAVKYREEGIPIKILSEKNWTQLID</sequence>
<gene>
    <name evidence="1" type="ORF">J0A66_19185</name>
</gene>